<reference evidence="2" key="2">
    <citation type="submission" date="2021-05" db="EMBL/GenBank/DDBJ databases">
        <authorList>
            <person name="Pain A."/>
        </authorList>
    </citation>
    <scope>NUCLEOTIDE SEQUENCE</scope>
    <source>
        <strain evidence="2">1802A</strain>
    </source>
</reference>
<organism evidence="2 3">
    <name type="scientific">Babesia divergens</name>
    <dbReference type="NCBI Taxonomy" id="32595"/>
    <lineage>
        <taxon>Eukaryota</taxon>
        <taxon>Sar</taxon>
        <taxon>Alveolata</taxon>
        <taxon>Apicomplexa</taxon>
        <taxon>Aconoidasida</taxon>
        <taxon>Piroplasmida</taxon>
        <taxon>Babesiidae</taxon>
        <taxon>Babesia</taxon>
    </lineage>
</organism>
<gene>
    <name evidence="2" type="ORF">X943_002692</name>
</gene>
<dbReference type="AlphaFoldDB" id="A0AAD9LJD2"/>
<dbReference type="Gene3D" id="3.30.530.20">
    <property type="match status" value="1"/>
</dbReference>
<feature type="region of interest" description="Disordered" evidence="1">
    <location>
        <begin position="48"/>
        <end position="103"/>
    </location>
</feature>
<dbReference type="PANTHER" id="PTHR34560:SF1">
    <property type="entry name" value="START DOMAIN-CONTAINING PROTEIN"/>
    <property type="match status" value="1"/>
</dbReference>
<dbReference type="PANTHER" id="PTHR34560">
    <property type="entry name" value="POLYKETIDE CYCLASE/DEHYDRASE/LIPID TRANSPORT SUPERFAMILY PROTEIN"/>
    <property type="match status" value="1"/>
</dbReference>
<proteinExistence type="predicted"/>
<name>A0AAD9LJD2_BABDI</name>
<reference evidence="2" key="1">
    <citation type="journal article" date="2014" name="Nucleic Acids Res.">
        <title>The evolutionary dynamics of variant antigen genes in Babesia reveal a history of genomic innovation underlying host-parasite interaction.</title>
        <authorList>
            <person name="Jackson A.P."/>
            <person name="Otto T.D."/>
            <person name="Darby A."/>
            <person name="Ramaprasad A."/>
            <person name="Xia D."/>
            <person name="Echaide I.E."/>
            <person name="Farber M."/>
            <person name="Gahlot S."/>
            <person name="Gamble J."/>
            <person name="Gupta D."/>
            <person name="Gupta Y."/>
            <person name="Jackson L."/>
            <person name="Malandrin L."/>
            <person name="Malas T.B."/>
            <person name="Moussa E."/>
            <person name="Nair M."/>
            <person name="Reid A.J."/>
            <person name="Sanders M."/>
            <person name="Sharma J."/>
            <person name="Tracey A."/>
            <person name="Quail M.A."/>
            <person name="Weir W."/>
            <person name="Wastling J.M."/>
            <person name="Hall N."/>
            <person name="Willadsen P."/>
            <person name="Lingelbach K."/>
            <person name="Shiels B."/>
            <person name="Tait A."/>
            <person name="Berriman M."/>
            <person name="Allred D.R."/>
            <person name="Pain A."/>
        </authorList>
    </citation>
    <scope>NUCLEOTIDE SEQUENCE</scope>
    <source>
        <strain evidence="2">1802A</strain>
    </source>
</reference>
<dbReference type="SUPFAM" id="SSF55961">
    <property type="entry name" value="Bet v1-like"/>
    <property type="match status" value="1"/>
</dbReference>
<dbReference type="Proteomes" id="UP001195914">
    <property type="component" value="Unassembled WGS sequence"/>
</dbReference>
<sequence>MATPSPTTTSVPEDEKVEESYASMLNRYIHKIIPSPILSKAPIISKCCDSGSHDDTALEDSVTSFSTAEADEKYEEAAEQPLPPPDESSAKETAAEEPEHEMKRVVVRSVEVKEDHDGVPSIDIGTREVSFKKSTVGMKSMDSRSLSFHDEQRDPEITERAMLIFIENSISLAKRAVAYNKAILADKLICDMLKRIRDVYGVNEKDYVEDTKTHPFIHMMDKLPKDTPTAVREAVATIADDKLFISSLVEKILILDLIDTFNMTALKTHMQNYRQRFLARLWPSAIETAQYEMMHPQASAIMDNEVNGDFIQKEEDTEQEVIPVVVQRTAPKRGTVSEEKKHFRKSSRYFAYASKILSSRKNTMFGQHFSKNKVKTADGWVKEPYRTLETYYRFEDNGSVSVKVRGKLHSDTMQVLCIINETDLSSEWVPFLKEATNLHVFSRTTKIFQQQYEYPVIGAKTTSVFGVAVNALDESGCFILGCRGPPETEADVKKLTKVLQDGGLEDTAPFVSYEGNKCKLWGQEMQPIQSKIRQTSADLCFLLYPMEQHTLVELYANITPEVRLVPTRVVTYIIKKVVVTLFKRIAQISNNFNESPFAERMQQNADFYSWIATLLEDYQGKGERQNCNISICTYDTNCNDP</sequence>
<protein>
    <submittedName>
        <fullName evidence="2">Uncharacterized protein</fullName>
    </submittedName>
</protein>
<evidence type="ECO:0000256" key="1">
    <source>
        <dbReference type="SAM" id="MobiDB-lite"/>
    </source>
</evidence>
<accession>A0AAD9LJD2</accession>
<comment type="caution">
    <text evidence="2">The sequence shown here is derived from an EMBL/GenBank/DDBJ whole genome shotgun (WGS) entry which is preliminary data.</text>
</comment>
<dbReference type="InterPro" id="IPR023393">
    <property type="entry name" value="START-like_dom_sf"/>
</dbReference>
<evidence type="ECO:0000313" key="3">
    <source>
        <dbReference type="Proteomes" id="UP001195914"/>
    </source>
</evidence>
<evidence type="ECO:0000313" key="2">
    <source>
        <dbReference type="EMBL" id="KAK1937539.1"/>
    </source>
</evidence>
<dbReference type="EMBL" id="JAHBMH010000033">
    <property type="protein sequence ID" value="KAK1937539.1"/>
    <property type="molecule type" value="Genomic_DNA"/>
</dbReference>
<keyword evidence="3" id="KW-1185">Reference proteome</keyword>